<dbReference type="EMBL" id="QCYY01000450">
    <property type="protein sequence ID" value="ROT85046.1"/>
    <property type="molecule type" value="Genomic_DNA"/>
</dbReference>
<dbReference type="GO" id="GO:0030991">
    <property type="term" value="C:intraciliary transport particle A"/>
    <property type="evidence" value="ECO:0007669"/>
    <property type="project" value="TreeGrafter"/>
</dbReference>
<evidence type="ECO:0000256" key="11">
    <source>
        <dbReference type="ARBA" id="ARBA00058990"/>
    </source>
</evidence>
<dbReference type="InterPro" id="IPR015943">
    <property type="entry name" value="WD40/YVTN_repeat-like_dom_sf"/>
</dbReference>
<keyword evidence="15" id="KW-0472">Membrane</keyword>
<proteinExistence type="predicted"/>
<dbReference type="Gene3D" id="1.25.40.470">
    <property type="match status" value="1"/>
</dbReference>
<reference evidence="20 21" key="2">
    <citation type="submission" date="2019-01" db="EMBL/GenBank/DDBJ databases">
        <title>The decoding of complex shrimp genome reveals the adaptation for benthos swimmer, frequently molting mechanism and breeding impact on genome.</title>
        <authorList>
            <person name="Sun Y."/>
            <person name="Gao Y."/>
            <person name="Yu Y."/>
        </authorList>
    </citation>
    <scope>NUCLEOTIDE SEQUENCE [LARGE SCALE GENOMIC DNA]</scope>
    <source>
        <tissue evidence="20">Muscle</tissue>
    </source>
</reference>
<evidence type="ECO:0000259" key="16">
    <source>
        <dbReference type="Pfam" id="PF23387"/>
    </source>
</evidence>
<evidence type="ECO:0000256" key="1">
    <source>
        <dbReference type="ARBA" id="ARBA00004120"/>
    </source>
</evidence>
<gene>
    <name evidence="20" type="ORF">C7M84_021449</name>
</gene>
<dbReference type="Pfam" id="PF24797">
    <property type="entry name" value="Beta-prop_WDR35_TULP_N"/>
    <property type="match status" value="1"/>
</dbReference>
<comment type="caution">
    <text evidence="20">The sequence shown here is derived from an EMBL/GenBank/DDBJ whole genome shotgun (WGS) entry which is preliminary data.</text>
</comment>
<evidence type="ECO:0000256" key="6">
    <source>
        <dbReference type="ARBA" id="ARBA00022737"/>
    </source>
</evidence>
<dbReference type="PROSITE" id="PS50082">
    <property type="entry name" value="WD_REPEATS_2"/>
    <property type="match status" value="1"/>
</dbReference>
<evidence type="ECO:0000259" key="17">
    <source>
        <dbReference type="Pfam" id="PF23390"/>
    </source>
</evidence>
<evidence type="ECO:0000256" key="4">
    <source>
        <dbReference type="ARBA" id="ARBA00022490"/>
    </source>
</evidence>
<keyword evidence="15" id="KW-0812">Transmembrane</keyword>
<dbReference type="AlphaFoldDB" id="A0A3R7PWM4"/>
<dbReference type="InterPro" id="IPR011990">
    <property type="entry name" value="TPR-like_helical_dom_sf"/>
</dbReference>
<evidence type="ECO:0000256" key="8">
    <source>
        <dbReference type="ARBA" id="ARBA00023069"/>
    </source>
</evidence>
<feature type="domain" description="IFT80/172/WDR35 TPR" evidence="16">
    <location>
        <begin position="685"/>
        <end position="775"/>
    </location>
</feature>
<organism evidence="20 21">
    <name type="scientific">Penaeus vannamei</name>
    <name type="common">Whiteleg shrimp</name>
    <name type="synonym">Litopenaeus vannamei</name>
    <dbReference type="NCBI Taxonomy" id="6689"/>
    <lineage>
        <taxon>Eukaryota</taxon>
        <taxon>Metazoa</taxon>
        <taxon>Ecdysozoa</taxon>
        <taxon>Arthropoda</taxon>
        <taxon>Crustacea</taxon>
        <taxon>Multicrustacea</taxon>
        <taxon>Malacostraca</taxon>
        <taxon>Eumalacostraca</taxon>
        <taxon>Eucarida</taxon>
        <taxon>Decapoda</taxon>
        <taxon>Dendrobranchiata</taxon>
        <taxon>Penaeoidea</taxon>
        <taxon>Penaeidae</taxon>
        <taxon>Penaeus</taxon>
    </lineage>
</organism>
<dbReference type="GO" id="GO:0005930">
    <property type="term" value="C:axoneme"/>
    <property type="evidence" value="ECO:0007669"/>
    <property type="project" value="UniProtKB-SubCell"/>
</dbReference>
<dbReference type="InterPro" id="IPR056159">
    <property type="entry name" value="Beta-prop_IFT121_TULP_N"/>
</dbReference>
<reference evidence="20 21" key="1">
    <citation type="submission" date="2018-04" db="EMBL/GenBank/DDBJ databases">
        <authorList>
            <person name="Zhang X."/>
            <person name="Yuan J."/>
            <person name="Li F."/>
            <person name="Xiang J."/>
        </authorList>
    </citation>
    <scope>NUCLEOTIDE SEQUENCE [LARGE SCALE GENOMIC DNA]</scope>
    <source>
        <tissue evidence="20">Muscle</tissue>
    </source>
</reference>
<dbReference type="FunFam" id="2.130.10.10:FF:000187">
    <property type="entry name" value="WD repeat-containing protein 35"/>
    <property type="match status" value="1"/>
</dbReference>
<dbReference type="Proteomes" id="UP000283509">
    <property type="component" value="Unassembled WGS sequence"/>
</dbReference>
<keyword evidence="10" id="KW-0966">Cell projection</keyword>
<evidence type="ECO:0000256" key="13">
    <source>
        <dbReference type="ARBA" id="ARBA00070596"/>
    </source>
</evidence>
<dbReference type="Pfam" id="PF23387">
    <property type="entry name" value="TPR_IFT80_172"/>
    <property type="match status" value="1"/>
</dbReference>
<dbReference type="InterPro" id="IPR001680">
    <property type="entry name" value="WD40_rpt"/>
</dbReference>
<dbReference type="InterPro" id="IPR057979">
    <property type="entry name" value="TPR_IFT121"/>
</dbReference>
<feature type="domain" description="IFT121 second beta-propeller" evidence="17">
    <location>
        <begin position="337"/>
        <end position="654"/>
    </location>
</feature>
<sequence>MFIYLSKKIAIPNNTRLRCVGWNKDQGYIACGGDDGLLKVLKLEAGKDTKVKGLAAPSNLSMNQTLDGHTGTIQVVTWNESHQKLTSSDQSGLIIVWMLYKGSWYEEMINNRNKSVVRGMAWNSEGQKICIVYEDGAVIVGSVDGNRIWGKELKGQHLMGVEWSPDSRLLLFSLHNGEVHVYDNTGGFVSRLNIQCLGSMGLGAMVVGLTWYNGRNGYVEPDCPTLAICYDNGRMQIMRTESDDMPVLIDTGMSVCACQWNHNGYVIAVAGTLHLSGMGEKDCNVVQFYTPFGEHLRTLKVPGKEITACSWEGGSLRIALAVDSFIYFANIRPDYRWCFFANTVVYTYTKPERTETCVTFWDTRNNEHFIKHIKYLMGMASSGEHCVLAVRTDDGSGQFGLIICNAIGTPVDSKYIDIEPHYLSMTSSYVFAASKENFYIWHFKTPKAHSSIEVPGSVKVDRQERLYHIDDTPTGVNDVFREGDKLFEATSDPVCCLTASERILVIGRESGALQRYALPHVALTARYTLPCRPHRLALNCNSTRLAIVDITGLLTFLDLDTRTSDNNGKEIMGSILKFERKDVWDMCWAHDNPELFAMMEKTRMYVFRNMDPEEPIASSGYLCSFQDLEIRAVLLDEVMREPEAPTTDHLLTLEVKSLRDTRDLLEKVSIKDAAAFIDENPHPRLWRLLAEAALEKQDLKNAEAAFVRCKDYPGIQLVKRISNIQNETLRKAEVAAYFKDFDEAERLYLEVDRRDVAISLRRKLGDWFRVVQLLKSSSSGDDVKMEEALNNIGHYYADRHKWDDAVKHFEPAHNHEMLAICYYQLEDFGALESLVRSLPDNSTLLPAIADMFTSVGMSQQAVAAFMKCSRVKSAIDTCVALNQWHEAVELAKQHNVTEISALLARYASHLLEKGNRLQAIELYRKADKLLDAAKLLYEIADEEGKKKSRPLRVKKLYLLAAQLVQEHNAKMKTAMKDASGSRSAALMGLFDDGMSGIGNAEEGGTQSNFLDNPWKGAEAYHFFLLAQRQLYEGYVDAAMKTCLHMREYEGILDPEDIYSLLALASCANRAFATCSRAFIKLESLSGSSLFSLALLSCLSAVSLCYRASLWFFWFCVSAAWFSSLSLCGLSHLCDFLSALCFLSLLLFSLRLRSLSFLLVACSGSRSLSFSLSSLLLLSFRLSLSLFSSGFVLSAWRLLSRLVSLSLLSSLCSVLSDQHLSKLQQPLFNMHCNRTANNGHFIGVDLQVMQALCNGARHDNAFSLSLVPCCH</sequence>
<dbReference type="PANTHER" id="PTHR12764">
    <property type="entry name" value="WD REPEAT DOMAIN-RELATED"/>
    <property type="match status" value="1"/>
</dbReference>
<comment type="subcellular location">
    <subcellularLocation>
        <location evidence="3">Cytoplasm</location>
        <location evidence="3">Cytoskeleton</location>
        <location evidence="3">Cilium axoneme</location>
    </subcellularLocation>
    <subcellularLocation>
        <location evidence="1">Cytoplasm</location>
        <location evidence="1">Cytoskeleton</location>
        <location evidence="1">Cilium basal body</location>
    </subcellularLocation>
    <subcellularLocation>
        <location evidence="2">Cytoplasm</location>
        <location evidence="2">Cytoskeleton</location>
        <location evidence="2">Microtubule organizing center</location>
        <location evidence="2">Centrosome</location>
    </subcellularLocation>
</comment>
<protein>
    <recommendedName>
        <fullName evidence="13">WD repeat-containing protein 35</fullName>
    </recommendedName>
</protein>
<evidence type="ECO:0000256" key="9">
    <source>
        <dbReference type="ARBA" id="ARBA00023212"/>
    </source>
</evidence>
<evidence type="ECO:0000256" key="10">
    <source>
        <dbReference type="ARBA" id="ARBA00023273"/>
    </source>
</evidence>
<evidence type="ECO:0000256" key="7">
    <source>
        <dbReference type="ARBA" id="ARBA00022794"/>
    </source>
</evidence>
<dbReference type="Gene3D" id="2.130.10.10">
    <property type="entry name" value="YVTN repeat-like/Quinoprotein amine dehydrogenase"/>
    <property type="match status" value="2"/>
</dbReference>
<feature type="domain" description="IFT121-like TPR repeats" evidence="19">
    <location>
        <begin position="1011"/>
        <end position="1086"/>
    </location>
</feature>
<dbReference type="GO" id="GO:0005813">
    <property type="term" value="C:centrosome"/>
    <property type="evidence" value="ECO:0007669"/>
    <property type="project" value="UniProtKB-SubCell"/>
</dbReference>
<keyword evidence="9" id="KW-0206">Cytoskeleton</keyword>
<dbReference type="InterPro" id="IPR056157">
    <property type="entry name" value="TPR_IFT80_172_dom"/>
</dbReference>
<feature type="transmembrane region" description="Helical" evidence="15">
    <location>
        <begin position="1119"/>
        <end position="1147"/>
    </location>
</feature>
<evidence type="ECO:0000259" key="18">
    <source>
        <dbReference type="Pfam" id="PF24797"/>
    </source>
</evidence>
<keyword evidence="21" id="KW-1185">Reference proteome</keyword>
<dbReference type="SMART" id="SM00320">
    <property type="entry name" value="WD40"/>
    <property type="match status" value="4"/>
</dbReference>
<evidence type="ECO:0000259" key="19">
    <source>
        <dbReference type="Pfam" id="PF25768"/>
    </source>
</evidence>
<dbReference type="GO" id="GO:0035721">
    <property type="term" value="P:intraciliary retrograde transport"/>
    <property type="evidence" value="ECO:0007669"/>
    <property type="project" value="TreeGrafter"/>
</dbReference>
<dbReference type="InterPro" id="IPR057361">
    <property type="entry name" value="TPR_WDR35"/>
</dbReference>
<accession>A0A3R7PWM4</accession>
<dbReference type="OrthoDB" id="10260567at2759"/>
<dbReference type="PANTHER" id="PTHR12764:SF5">
    <property type="entry name" value="LD29485P"/>
    <property type="match status" value="1"/>
</dbReference>
<evidence type="ECO:0000256" key="12">
    <source>
        <dbReference type="ARBA" id="ARBA00062232"/>
    </source>
</evidence>
<feature type="repeat" description="WD" evidence="14">
    <location>
        <begin position="66"/>
        <end position="97"/>
    </location>
</feature>
<name>A0A3R7PWM4_PENVA</name>
<comment type="subunit">
    <text evidence="12">Component of the IFT complex A (IFT-A) complex. IFT-A complex is divided into a core subcomplex composed of IFT122:IFT140:WDR19 which is associated with TULP3 and a peripheral subcomplex composed of IFT43:WDR35:TTC21B. Interacts directy with IFT122, ITF43 and TTC21B. Interacts with IFT43. Interacts with CFAP61.</text>
</comment>
<evidence type="ECO:0000256" key="15">
    <source>
        <dbReference type="SAM" id="Phobius"/>
    </source>
</evidence>
<evidence type="ECO:0000313" key="21">
    <source>
        <dbReference type="Proteomes" id="UP000283509"/>
    </source>
</evidence>
<dbReference type="SUPFAM" id="SSF50978">
    <property type="entry name" value="WD40 repeat-like"/>
    <property type="match status" value="2"/>
</dbReference>
<dbReference type="Pfam" id="PF23390">
    <property type="entry name" value="Beta-prop_WDR35_2nd"/>
    <property type="match status" value="1"/>
</dbReference>
<keyword evidence="5 14" id="KW-0853">WD repeat</keyword>
<dbReference type="STRING" id="6689.A0A3R7PWM4"/>
<keyword evidence="7" id="KW-0970">Cilium biogenesis/degradation</keyword>
<dbReference type="FunFam" id="1.25.40.470:FF:000004">
    <property type="entry name" value="WD repeat-containing protein 35"/>
    <property type="match status" value="1"/>
</dbReference>
<evidence type="ECO:0000256" key="5">
    <source>
        <dbReference type="ARBA" id="ARBA00022574"/>
    </source>
</evidence>
<dbReference type="InterPro" id="IPR039857">
    <property type="entry name" value="Ift122/121"/>
</dbReference>
<dbReference type="GO" id="GO:0061512">
    <property type="term" value="P:protein localization to cilium"/>
    <property type="evidence" value="ECO:0007669"/>
    <property type="project" value="TreeGrafter"/>
</dbReference>
<dbReference type="Pfam" id="PF25170">
    <property type="entry name" value="TPR_WDR35"/>
    <property type="match status" value="1"/>
</dbReference>
<keyword evidence="15" id="KW-1133">Transmembrane helix</keyword>
<dbReference type="InterPro" id="IPR056158">
    <property type="entry name" value="Beta-prop_IFT121_2nd"/>
</dbReference>
<keyword evidence="8" id="KW-0969">Cilium</keyword>
<feature type="domain" description="IFT121/TULP4 N-terminal" evidence="18">
    <location>
        <begin position="1"/>
        <end position="332"/>
    </location>
</feature>
<dbReference type="InterPro" id="IPR036322">
    <property type="entry name" value="WD40_repeat_dom_sf"/>
</dbReference>
<keyword evidence="4" id="KW-0963">Cytoplasm</keyword>
<keyword evidence="6" id="KW-0677">Repeat</keyword>
<comment type="function">
    <text evidence="11">As a component of the IFT complex A (IFT-A), a complex required for retrograde ciliary transport and entry into cilia of G protein-coupled receptors (GPCRs), it is involved in ciliogenesis and ciliary protein trafficking. May promote CASP3 activation and TNF-stimulated apoptosis.</text>
</comment>
<dbReference type="GO" id="GO:0097730">
    <property type="term" value="C:non-motile cilium"/>
    <property type="evidence" value="ECO:0007669"/>
    <property type="project" value="TreeGrafter"/>
</dbReference>
<evidence type="ECO:0000256" key="2">
    <source>
        <dbReference type="ARBA" id="ARBA00004300"/>
    </source>
</evidence>
<evidence type="ECO:0000256" key="3">
    <source>
        <dbReference type="ARBA" id="ARBA00004430"/>
    </source>
</evidence>
<dbReference type="GO" id="GO:1905515">
    <property type="term" value="P:non-motile cilium assembly"/>
    <property type="evidence" value="ECO:0007669"/>
    <property type="project" value="TreeGrafter"/>
</dbReference>
<dbReference type="Pfam" id="PF25768">
    <property type="entry name" value="TPR_IFT121"/>
    <property type="match status" value="1"/>
</dbReference>
<dbReference type="PIRSF" id="PIRSF037536">
    <property type="entry name" value="WD_repeat_p35"/>
    <property type="match status" value="1"/>
</dbReference>
<dbReference type="SUPFAM" id="SSF48452">
    <property type="entry name" value="TPR-like"/>
    <property type="match status" value="1"/>
</dbReference>
<evidence type="ECO:0000313" key="20">
    <source>
        <dbReference type="EMBL" id="ROT85046.1"/>
    </source>
</evidence>
<evidence type="ECO:0000256" key="14">
    <source>
        <dbReference type="PROSITE-ProRule" id="PRU00221"/>
    </source>
</evidence>
<dbReference type="InterPro" id="IPR017233">
    <property type="entry name" value="WDR35"/>
</dbReference>